<evidence type="ECO:0000256" key="1">
    <source>
        <dbReference type="ARBA" id="ARBA00022723"/>
    </source>
</evidence>
<name>H3GN17_PHYRM</name>
<proteinExistence type="predicted"/>
<dbReference type="Gene3D" id="1.20.245.10">
    <property type="entry name" value="Lipoxygenase-1, Domain 5"/>
    <property type="match status" value="1"/>
</dbReference>
<evidence type="ECO:0000256" key="3">
    <source>
        <dbReference type="ARBA" id="ARBA00023002"/>
    </source>
</evidence>
<keyword evidence="2" id="KW-0223">Dioxygenase</keyword>
<dbReference type="InterPro" id="IPR000907">
    <property type="entry name" value="LipOase"/>
</dbReference>
<dbReference type="Pfam" id="PF00305">
    <property type="entry name" value="Lipoxygenase"/>
    <property type="match status" value="1"/>
</dbReference>
<accession>H3GN17</accession>
<feature type="domain" description="Lipoxygenase" evidence="4">
    <location>
        <begin position="217"/>
        <end position="614"/>
    </location>
</feature>
<sequence length="614" mass="69062">MSLQQFHVMKVVACYASVPGSLVVSNEVHSSFGARKSRSQHSRYQAGSMKAILMKVAVLLTVSLQSGTNGLSISNPDDGHRASVIQAKAQLIQNVNRTYSVRDQTFVLNPGPEVSTASMLYFEHLVGQATALTATTNFNASKIEAFMNERLPLTREEDFRQAYEDLAASGMIAAPLALDPSDENFGAMRLSILGNNLKLVHSGEYAEYLWEVPSFLLQDVCGEPALASALKNHKLYVADFSDYGDLVDKAVKDTKYIPNVIGFFCNNVEKHQLLPLAITLIDSELTYTKMDSPGEWQLAKMALHATEVNFQQMRHFAETHLISVPVQVEMIRSLSTEHPVYALLDYHFFADFGMEYFARRELLSIGTPYDQVTGYGATGSLRAVMREFETTSIALDLPTDLAAREIEFLPDHRLNRYGTKYYDIIKVFVRKYVEAFYPSDEAVHEDAELQTWAARSSCLEHIHGFPSSFSSHDELVRVLTHFIFQNAIKHHFMNGQASWHSIAPPFHAPALYSKPLPTKKGVEVNPLDYAVPSDLAPKMAYLYSWFTRQVPVNASALHFYEGEPFTSEAVLAEPIQEFQQSMRDMEHFVNFAEEQEAHPTDIFKPSSLPFYSFI</sequence>
<dbReference type="PROSITE" id="PS51393">
    <property type="entry name" value="LIPOXYGENASE_3"/>
    <property type="match status" value="1"/>
</dbReference>
<dbReference type="HOGENOM" id="CLU_023553_0_0_1"/>
<keyword evidence="3" id="KW-0560">Oxidoreductase</keyword>
<dbReference type="GO" id="GO:0034440">
    <property type="term" value="P:lipid oxidation"/>
    <property type="evidence" value="ECO:0000318"/>
    <property type="project" value="GO_Central"/>
</dbReference>
<reference evidence="5" key="2">
    <citation type="submission" date="2015-06" db="UniProtKB">
        <authorList>
            <consortium name="EnsemblProtists"/>
        </authorList>
    </citation>
    <scope>IDENTIFICATION</scope>
    <source>
        <strain evidence="5">Pr102</strain>
    </source>
</reference>
<organism evidence="5 6">
    <name type="scientific">Phytophthora ramorum</name>
    <name type="common">Sudden oak death agent</name>
    <dbReference type="NCBI Taxonomy" id="164328"/>
    <lineage>
        <taxon>Eukaryota</taxon>
        <taxon>Sar</taxon>
        <taxon>Stramenopiles</taxon>
        <taxon>Oomycota</taxon>
        <taxon>Peronosporomycetes</taxon>
        <taxon>Peronosporales</taxon>
        <taxon>Peronosporaceae</taxon>
        <taxon>Phytophthora</taxon>
    </lineage>
</organism>
<dbReference type="PANTHER" id="PTHR11771">
    <property type="entry name" value="LIPOXYGENASE"/>
    <property type="match status" value="1"/>
</dbReference>
<reference evidence="6" key="1">
    <citation type="journal article" date="2006" name="Science">
        <title>Phytophthora genome sequences uncover evolutionary origins and mechanisms of pathogenesis.</title>
        <authorList>
            <person name="Tyler B.M."/>
            <person name="Tripathy S."/>
            <person name="Zhang X."/>
            <person name="Dehal P."/>
            <person name="Jiang R.H."/>
            <person name="Aerts A."/>
            <person name="Arredondo F.D."/>
            <person name="Baxter L."/>
            <person name="Bensasson D."/>
            <person name="Beynon J.L."/>
            <person name="Chapman J."/>
            <person name="Damasceno C.M."/>
            <person name="Dorrance A.E."/>
            <person name="Dou D."/>
            <person name="Dickerman A.W."/>
            <person name="Dubchak I.L."/>
            <person name="Garbelotto M."/>
            <person name="Gijzen M."/>
            <person name="Gordon S.G."/>
            <person name="Govers F."/>
            <person name="Grunwald N.J."/>
            <person name="Huang W."/>
            <person name="Ivors K.L."/>
            <person name="Jones R.W."/>
            <person name="Kamoun S."/>
            <person name="Krampis K."/>
            <person name="Lamour K.H."/>
            <person name="Lee M.K."/>
            <person name="McDonald W.H."/>
            <person name="Medina M."/>
            <person name="Meijer H.J."/>
            <person name="Nordberg E.K."/>
            <person name="Maclean D.J."/>
            <person name="Ospina-Giraldo M.D."/>
            <person name="Morris P.F."/>
            <person name="Phuntumart V."/>
            <person name="Putnam N.H."/>
            <person name="Rash S."/>
            <person name="Rose J.K."/>
            <person name="Sakihama Y."/>
            <person name="Salamov A.A."/>
            <person name="Savidor A."/>
            <person name="Scheuring C.F."/>
            <person name="Smith B.M."/>
            <person name="Sobral B.W."/>
            <person name="Terry A."/>
            <person name="Torto-Alalibo T.A."/>
            <person name="Win J."/>
            <person name="Xu Z."/>
            <person name="Zhang H."/>
            <person name="Grigoriev I.V."/>
            <person name="Rokhsar D.S."/>
            <person name="Boore J.L."/>
        </authorList>
    </citation>
    <scope>NUCLEOTIDE SEQUENCE [LARGE SCALE GENOMIC DNA]</scope>
    <source>
        <strain evidence="6">Pr102</strain>
    </source>
</reference>
<evidence type="ECO:0000259" key="4">
    <source>
        <dbReference type="PROSITE" id="PS51393"/>
    </source>
</evidence>
<dbReference type="VEuPathDB" id="FungiDB:KRP23_266"/>
<dbReference type="InterPro" id="IPR036226">
    <property type="entry name" value="LipOase_C_sf"/>
</dbReference>
<dbReference type="Proteomes" id="UP000005238">
    <property type="component" value="Unassembled WGS sequence"/>
</dbReference>
<keyword evidence="1" id="KW-0479">Metal-binding</keyword>
<dbReference type="SUPFAM" id="SSF48484">
    <property type="entry name" value="Lipoxigenase"/>
    <property type="match status" value="1"/>
</dbReference>
<protein>
    <recommendedName>
        <fullName evidence="4">Lipoxygenase domain-containing protein</fullName>
    </recommendedName>
</protein>
<dbReference type="AlphaFoldDB" id="H3GN17"/>
<dbReference type="GO" id="GO:0046872">
    <property type="term" value="F:metal ion binding"/>
    <property type="evidence" value="ECO:0007669"/>
    <property type="project" value="UniProtKB-KW"/>
</dbReference>
<dbReference type="VEuPathDB" id="FungiDB:KRP22_10382"/>
<dbReference type="STRING" id="164328.H3GN17"/>
<keyword evidence="6" id="KW-1185">Reference proteome</keyword>
<dbReference type="EnsemblProtists" id="Phyra77962">
    <property type="protein sequence ID" value="Phyra77962"/>
    <property type="gene ID" value="Phyra77962"/>
</dbReference>
<dbReference type="eggNOG" id="ENOG502S8IY">
    <property type="taxonomic scope" value="Eukaryota"/>
</dbReference>
<dbReference type="Gene3D" id="3.10.450.60">
    <property type="match status" value="1"/>
</dbReference>
<dbReference type="InParanoid" id="H3GN17"/>
<dbReference type="OMA" id="WFTRQVP"/>
<evidence type="ECO:0000313" key="5">
    <source>
        <dbReference type="EnsemblProtists" id="Phyra77962"/>
    </source>
</evidence>
<dbReference type="EMBL" id="DS566025">
    <property type="status" value="NOT_ANNOTATED_CDS"/>
    <property type="molecule type" value="Genomic_DNA"/>
</dbReference>
<dbReference type="InterPro" id="IPR013819">
    <property type="entry name" value="LipOase_C"/>
</dbReference>
<evidence type="ECO:0000256" key="2">
    <source>
        <dbReference type="ARBA" id="ARBA00022964"/>
    </source>
</evidence>
<evidence type="ECO:0000313" key="6">
    <source>
        <dbReference type="Proteomes" id="UP000005238"/>
    </source>
</evidence>
<dbReference type="GO" id="GO:0016702">
    <property type="term" value="F:oxidoreductase activity, acting on single donors with incorporation of molecular oxygen, incorporation of two atoms of oxygen"/>
    <property type="evidence" value="ECO:0000318"/>
    <property type="project" value="GO_Central"/>
</dbReference>